<accession>A0A4D4KWK9</accession>
<feature type="compositionally biased region" description="Polar residues" evidence="1">
    <location>
        <begin position="29"/>
        <end position="39"/>
    </location>
</feature>
<dbReference type="Proteomes" id="UP000301309">
    <property type="component" value="Unassembled WGS sequence"/>
</dbReference>
<name>A0A4D4KWK9_STRVO</name>
<evidence type="ECO:0000256" key="1">
    <source>
        <dbReference type="SAM" id="MobiDB-lite"/>
    </source>
</evidence>
<feature type="region of interest" description="Disordered" evidence="1">
    <location>
        <begin position="1"/>
        <end position="76"/>
    </location>
</feature>
<protein>
    <submittedName>
        <fullName evidence="2">Uncharacterized protein</fullName>
    </submittedName>
</protein>
<proteinExistence type="predicted"/>
<feature type="compositionally biased region" description="Low complexity" evidence="1">
    <location>
        <begin position="1"/>
        <end position="15"/>
    </location>
</feature>
<keyword evidence="3" id="KW-1185">Reference proteome</keyword>
<feature type="compositionally biased region" description="Low complexity" evidence="1">
    <location>
        <begin position="40"/>
        <end position="56"/>
    </location>
</feature>
<evidence type="ECO:0000313" key="2">
    <source>
        <dbReference type="EMBL" id="GDY50897.1"/>
    </source>
</evidence>
<organism evidence="2 3">
    <name type="scientific">Streptomyces violaceusniger</name>
    <dbReference type="NCBI Taxonomy" id="68280"/>
    <lineage>
        <taxon>Bacteria</taxon>
        <taxon>Bacillati</taxon>
        <taxon>Actinomycetota</taxon>
        <taxon>Actinomycetes</taxon>
        <taxon>Kitasatosporales</taxon>
        <taxon>Streptomycetaceae</taxon>
        <taxon>Streptomyces</taxon>
        <taxon>Streptomyces violaceusniger group</taxon>
    </lineage>
</organism>
<comment type="caution">
    <text evidence="2">The sequence shown here is derived from an EMBL/GenBank/DDBJ whole genome shotgun (WGS) entry which is preliminary data.</text>
</comment>
<reference evidence="2 3" key="1">
    <citation type="journal article" date="2020" name="Int. J. Syst. Evol. Microbiol.">
        <title>Reclassification of Streptomyces castelarensis and Streptomyces sporoclivatus as later heterotypic synonyms of Streptomyces antimycoticus.</title>
        <authorList>
            <person name="Komaki H."/>
            <person name="Tamura T."/>
        </authorList>
    </citation>
    <scope>NUCLEOTIDE SEQUENCE [LARGE SCALE GENOMIC DNA]</scope>
    <source>
        <strain evidence="2 3">NBRC 13459</strain>
    </source>
</reference>
<evidence type="ECO:0000313" key="3">
    <source>
        <dbReference type="Proteomes" id="UP000301309"/>
    </source>
</evidence>
<dbReference type="AlphaFoldDB" id="A0A4D4KWK9"/>
<gene>
    <name evidence="2" type="ORF">SVIO_015200</name>
</gene>
<dbReference type="EMBL" id="BJHW01000001">
    <property type="protein sequence ID" value="GDY50897.1"/>
    <property type="molecule type" value="Genomic_DNA"/>
</dbReference>
<sequence length="114" mass="11954">MSGSSAGSEAPGAAPVSQGATGGAPPTSHCATSSVPQRWSGSRVSSPRHSSRSRWSVTRDRSGARELISSRTKSLSVNRMGWRPPAISATIMPSDHQSAGGWISWWRSDACGDM</sequence>